<dbReference type="Proteomes" id="UP000253529">
    <property type="component" value="Unassembled WGS sequence"/>
</dbReference>
<evidence type="ECO:0000313" key="2">
    <source>
        <dbReference type="Proteomes" id="UP000253529"/>
    </source>
</evidence>
<accession>A0A366ERM1</accession>
<comment type="caution">
    <text evidence="1">The sequence shown here is derived from an EMBL/GenBank/DDBJ whole genome shotgun (WGS) entry which is preliminary data.</text>
</comment>
<dbReference type="AlphaFoldDB" id="A0A366ERM1"/>
<dbReference type="EMBL" id="QNRK01000037">
    <property type="protein sequence ID" value="RBP05038.1"/>
    <property type="molecule type" value="Genomic_DNA"/>
</dbReference>
<protein>
    <submittedName>
        <fullName evidence="1">Uncharacterized protein</fullName>
    </submittedName>
</protein>
<evidence type="ECO:0000313" key="1">
    <source>
        <dbReference type="EMBL" id="RBP05038.1"/>
    </source>
</evidence>
<sequence>MGSGGPARWRFRLAAAGVQVWQAAHLFRDLGAQTCHFVTL</sequence>
<name>A0A366ERM1_9HYPH</name>
<reference evidence="1 2" key="1">
    <citation type="submission" date="2018-06" db="EMBL/GenBank/DDBJ databases">
        <title>Genomic Encyclopedia of Type Strains, Phase IV (KMG-IV): sequencing the most valuable type-strain genomes for metagenomic binning, comparative biology and taxonomic classification.</title>
        <authorList>
            <person name="Goeker M."/>
        </authorList>
    </citation>
    <scope>NUCLEOTIDE SEQUENCE [LARGE SCALE GENOMIC DNA]</scope>
    <source>
        <strain evidence="1 2">DSM 24875</strain>
    </source>
</reference>
<organism evidence="1 2">
    <name type="scientific">Roseiarcus fermentans</name>
    <dbReference type="NCBI Taxonomy" id="1473586"/>
    <lineage>
        <taxon>Bacteria</taxon>
        <taxon>Pseudomonadati</taxon>
        <taxon>Pseudomonadota</taxon>
        <taxon>Alphaproteobacteria</taxon>
        <taxon>Hyphomicrobiales</taxon>
        <taxon>Roseiarcaceae</taxon>
        <taxon>Roseiarcus</taxon>
    </lineage>
</organism>
<keyword evidence="2" id="KW-1185">Reference proteome</keyword>
<gene>
    <name evidence="1" type="ORF">DFR50_13723</name>
</gene>
<proteinExistence type="predicted"/>